<evidence type="ECO:0000313" key="4">
    <source>
        <dbReference type="Proteomes" id="UP000886657"/>
    </source>
</evidence>
<dbReference type="GO" id="GO:0000160">
    <property type="term" value="P:phosphorelay signal transduction system"/>
    <property type="evidence" value="ECO:0007669"/>
    <property type="project" value="InterPro"/>
</dbReference>
<dbReference type="SUPFAM" id="SSF47226">
    <property type="entry name" value="Histidine-containing phosphotransfer domain, HPT domain"/>
    <property type="match status" value="1"/>
</dbReference>
<dbReference type="InterPro" id="IPR036641">
    <property type="entry name" value="HPT_dom_sf"/>
</dbReference>
<dbReference type="GO" id="GO:0004672">
    <property type="term" value="F:protein kinase activity"/>
    <property type="evidence" value="ECO:0007669"/>
    <property type="project" value="UniProtKB-ARBA"/>
</dbReference>
<dbReference type="Pfam" id="PF01627">
    <property type="entry name" value="Hpt"/>
    <property type="match status" value="1"/>
</dbReference>
<dbReference type="EMBL" id="JADKIO010000012">
    <property type="protein sequence ID" value="MBK9797787.1"/>
    <property type="molecule type" value="Genomic_DNA"/>
</dbReference>
<sequence length="118" mass="12743">MNELPILDPRPLRDLLELGASPALVQELIVLFQEDVPTRMALLRAALAAGDGPQTRMEAHQLKGALSNMGLARFAELASRIEACVLADQLERAPALAEGLPAVYDEALQALQQAYPQT</sequence>
<dbReference type="Gene3D" id="1.20.120.160">
    <property type="entry name" value="HPT domain"/>
    <property type="match status" value="1"/>
</dbReference>
<reference evidence="3" key="1">
    <citation type="submission" date="2020-10" db="EMBL/GenBank/DDBJ databases">
        <title>Connecting structure to function with the recovery of over 1000 high-quality activated sludge metagenome-assembled genomes encoding full-length rRNA genes using long-read sequencing.</title>
        <authorList>
            <person name="Singleton C.M."/>
            <person name="Petriglieri F."/>
            <person name="Kristensen J.M."/>
            <person name="Kirkegaard R.H."/>
            <person name="Michaelsen T.Y."/>
            <person name="Andersen M.H."/>
            <person name="Karst S.M."/>
            <person name="Dueholm M.S."/>
            <person name="Nielsen P.H."/>
            <person name="Albertsen M."/>
        </authorList>
    </citation>
    <scope>NUCLEOTIDE SEQUENCE</scope>
    <source>
        <strain evidence="3">Skiv_18-Q3-R9-52_MAXAC.067</strain>
    </source>
</reference>
<organism evidence="3 4">
    <name type="scientific">Candidatus Geothrix skivensis</name>
    <dbReference type="NCBI Taxonomy" id="2954439"/>
    <lineage>
        <taxon>Bacteria</taxon>
        <taxon>Pseudomonadati</taxon>
        <taxon>Acidobacteriota</taxon>
        <taxon>Holophagae</taxon>
        <taxon>Holophagales</taxon>
        <taxon>Holophagaceae</taxon>
        <taxon>Geothrix</taxon>
    </lineage>
</organism>
<dbReference type="PROSITE" id="PS50894">
    <property type="entry name" value="HPT"/>
    <property type="match status" value="1"/>
</dbReference>
<feature type="modified residue" description="Phosphohistidine" evidence="1">
    <location>
        <position position="60"/>
    </location>
</feature>
<dbReference type="Proteomes" id="UP000886657">
    <property type="component" value="Unassembled WGS sequence"/>
</dbReference>
<gene>
    <name evidence="3" type="ORF">IPP58_15130</name>
</gene>
<comment type="caution">
    <text evidence="3">The sequence shown here is derived from an EMBL/GenBank/DDBJ whole genome shotgun (WGS) entry which is preliminary data.</text>
</comment>
<name>A0A9D7SJW2_9BACT</name>
<dbReference type="InterPro" id="IPR008207">
    <property type="entry name" value="Sig_transdc_His_kin_Hpt_dom"/>
</dbReference>
<evidence type="ECO:0000256" key="1">
    <source>
        <dbReference type="PROSITE-ProRule" id="PRU00110"/>
    </source>
</evidence>
<proteinExistence type="predicted"/>
<protein>
    <submittedName>
        <fullName evidence="3">Hpt domain-containing protein</fullName>
    </submittedName>
</protein>
<accession>A0A9D7SJW2</accession>
<feature type="domain" description="HPt" evidence="2">
    <location>
        <begin position="21"/>
        <end position="118"/>
    </location>
</feature>
<evidence type="ECO:0000313" key="3">
    <source>
        <dbReference type="EMBL" id="MBK9797787.1"/>
    </source>
</evidence>
<keyword evidence="1" id="KW-0597">Phosphoprotein</keyword>
<evidence type="ECO:0000259" key="2">
    <source>
        <dbReference type="PROSITE" id="PS50894"/>
    </source>
</evidence>
<dbReference type="AlphaFoldDB" id="A0A9D7SJW2"/>